<accession>A0A2P5DQQ3</accession>
<keyword evidence="2" id="KW-1185">Reference proteome</keyword>
<proteinExistence type="predicted"/>
<dbReference type="OrthoDB" id="10283860at2759"/>
<comment type="caution">
    <text evidence="1">The sequence shown here is derived from an EMBL/GenBank/DDBJ whole genome shotgun (WGS) entry which is preliminary data.</text>
</comment>
<dbReference type="AlphaFoldDB" id="A0A2P5DQQ3"/>
<organism evidence="1 2">
    <name type="scientific">Parasponia andersonii</name>
    <name type="common">Sponia andersonii</name>
    <dbReference type="NCBI Taxonomy" id="3476"/>
    <lineage>
        <taxon>Eukaryota</taxon>
        <taxon>Viridiplantae</taxon>
        <taxon>Streptophyta</taxon>
        <taxon>Embryophyta</taxon>
        <taxon>Tracheophyta</taxon>
        <taxon>Spermatophyta</taxon>
        <taxon>Magnoliopsida</taxon>
        <taxon>eudicotyledons</taxon>
        <taxon>Gunneridae</taxon>
        <taxon>Pentapetalae</taxon>
        <taxon>rosids</taxon>
        <taxon>fabids</taxon>
        <taxon>Rosales</taxon>
        <taxon>Cannabaceae</taxon>
        <taxon>Parasponia</taxon>
    </lineage>
</organism>
<name>A0A2P5DQQ3_PARAD</name>
<gene>
    <name evidence="1" type="ORF">PanWU01x14_042240</name>
</gene>
<dbReference type="EMBL" id="JXTB01000023">
    <property type="protein sequence ID" value="PON75599.1"/>
    <property type="molecule type" value="Genomic_DNA"/>
</dbReference>
<reference evidence="2" key="1">
    <citation type="submission" date="2016-06" db="EMBL/GenBank/DDBJ databases">
        <title>Parallel loss of symbiosis genes in relatives of nitrogen-fixing non-legume Parasponia.</title>
        <authorList>
            <person name="Van Velzen R."/>
            <person name="Holmer R."/>
            <person name="Bu F."/>
            <person name="Rutten L."/>
            <person name="Van Zeijl A."/>
            <person name="Liu W."/>
            <person name="Santuari L."/>
            <person name="Cao Q."/>
            <person name="Sharma T."/>
            <person name="Shen D."/>
            <person name="Roswanjaya Y."/>
            <person name="Wardhani T."/>
            <person name="Kalhor M.S."/>
            <person name="Jansen J."/>
            <person name="Van den Hoogen J."/>
            <person name="Gungor B."/>
            <person name="Hartog M."/>
            <person name="Hontelez J."/>
            <person name="Verver J."/>
            <person name="Yang W.-C."/>
            <person name="Schijlen E."/>
            <person name="Repin R."/>
            <person name="Schilthuizen M."/>
            <person name="Schranz E."/>
            <person name="Heidstra R."/>
            <person name="Miyata K."/>
            <person name="Fedorova E."/>
            <person name="Kohlen W."/>
            <person name="Bisseling T."/>
            <person name="Smit S."/>
            <person name="Geurts R."/>
        </authorList>
    </citation>
    <scope>NUCLEOTIDE SEQUENCE [LARGE SCALE GENOMIC DNA]</scope>
    <source>
        <strain evidence="2">cv. WU1-14</strain>
    </source>
</reference>
<dbReference type="Proteomes" id="UP000237105">
    <property type="component" value="Unassembled WGS sequence"/>
</dbReference>
<evidence type="ECO:0000313" key="2">
    <source>
        <dbReference type="Proteomes" id="UP000237105"/>
    </source>
</evidence>
<sequence length="96" mass="11051">MEVIAHVTSHEENKSTYCYLNISQKITCIIKAVNNKNLERPNYEKEDIDNRRSANFVLTVLRTLADSQETMSGDSTQSHSITILKELAYKYIELLN</sequence>
<protein>
    <submittedName>
        <fullName evidence="1">Uncharacterized protein</fullName>
    </submittedName>
</protein>
<evidence type="ECO:0000313" key="1">
    <source>
        <dbReference type="EMBL" id="PON75599.1"/>
    </source>
</evidence>